<gene>
    <name evidence="1" type="ORF">CYMTET_26477</name>
</gene>
<reference evidence="1 2" key="1">
    <citation type="journal article" date="2015" name="Genome Biol. Evol.">
        <title>Comparative Genomics of a Bacterivorous Green Alga Reveals Evolutionary Causalities and Consequences of Phago-Mixotrophic Mode of Nutrition.</title>
        <authorList>
            <person name="Burns J.A."/>
            <person name="Paasch A."/>
            <person name="Narechania A."/>
            <person name="Kim E."/>
        </authorList>
    </citation>
    <scope>NUCLEOTIDE SEQUENCE [LARGE SCALE GENOMIC DNA]</scope>
    <source>
        <strain evidence="1 2">PLY_AMNH</strain>
    </source>
</reference>
<dbReference type="AlphaFoldDB" id="A0AAE0KY42"/>
<evidence type="ECO:0000313" key="1">
    <source>
        <dbReference type="EMBL" id="KAK3264799.1"/>
    </source>
</evidence>
<name>A0AAE0KY42_9CHLO</name>
<sequence length="82" mass="8239">MCKGGSGSGAFTVKPVAPIKSANVRVTGCDMKGCEGIGPVHSMSSESTDAAGEGRCGADTTGNGMSLRAVNVLMWRAVSSVF</sequence>
<dbReference type="Proteomes" id="UP001190700">
    <property type="component" value="Unassembled WGS sequence"/>
</dbReference>
<accession>A0AAE0KY42</accession>
<evidence type="ECO:0000313" key="2">
    <source>
        <dbReference type="Proteomes" id="UP001190700"/>
    </source>
</evidence>
<keyword evidence="2" id="KW-1185">Reference proteome</keyword>
<organism evidence="1 2">
    <name type="scientific">Cymbomonas tetramitiformis</name>
    <dbReference type="NCBI Taxonomy" id="36881"/>
    <lineage>
        <taxon>Eukaryota</taxon>
        <taxon>Viridiplantae</taxon>
        <taxon>Chlorophyta</taxon>
        <taxon>Pyramimonadophyceae</taxon>
        <taxon>Pyramimonadales</taxon>
        <taxon>Pyramimonadaceae</taxon>
        <taxon>Cymbomonas</taxon>
    </lineage>
</organism>
<dbReference type="EMBL" id="LGRX02014347">
    <property type="protein sequence ID" value="KAK3264799.1"/>
    <property type="molecule type" value="Genomic_DNA"/>
</dbReference>
<comment type="caution">
    <text evidence="1">The sequence shown here is derived from an EMBL/GenBank/DDBJ whole genome shotgun (WGS) entry which is preliminary data.</text>
</comment>
<proteinExistence type="predicted"/>
<protein>
    <submittedName>
        <fullName evidence="1">Uncharacterized protein</fullName>
    </submittedName>
</protein>